<dbReference type="Gene3D" id="2.60.200.20">
    <property type="match status" value="2"/>
</dbReference>
<dbReference type="InterPro" id="IPR000253">
    <property type="entry name" value="FHA_dom"/>
</dbReference>
<dbReference type="Pfam" id="PF00498">
    <property type="entry name" value="FHA"/>
    <property type="match status" value="2"/>
</dbReference>
<evidence type="ECO:0000313" key="3">
    <source>
        <dbReference type="Proteomes" id="UP001143307"/>
    </source>
</evidence>
<keyword evidence="3" id="KW-1185">Reference proteome</keyword>
<evidence type="ECO:0000259" key="1">
    <source>
        <dbReference type="PROSITE" id="PS50006"/>
    </source>
</evidence>
<dbReference type="PROSITE" id="PS50006">
    <property type="entry name" value="FHA_DOMAIN"/>
    <property type="match status" value="2"/>
</dbReference>
<evidence type="ECO:0000313" key="2">
    <source>
        <dbReference type="EMBL" id="MCX2973138.1"/>
    </source>
</evidence>
<gene>
    <name evidence="2" type="ORF">EYC87_06000</name>
</gene>
<dbReference type="InterPro" id="IPR008984">
    <property type="entry name" value="SMAD_FHA_dom_sf"/>
</dbReference>
<feature type="domain" description="FHA" evidence="1">
    <location>
        <begin position="210"/>
        <end position="259"/>
    </location>
</feature>
<dbReference type="SMART" id="SM00240">
    <property type="entry name" value="FHA"/>
    <property type="match status" value="2"/>
</dbReference>
<dbReference type="CDD" id="cd00060">
    <property type="entry name" value="FHA"/>
    <property type="match status" value="2"/>
</dbReference>
<dbReference type="PANTHER" id="PTHR23308">
    <property type="entry name" value="NUCLEAR INHIBITOR OF PROTEIN PHOSPHATASE-1"/>
    <property type="match status" value="1"/>
</dbReference>
<dbReference type="Proteomes" id="UP001143307">
    <property type="component" value="Unassembled WGS sequence"/>
</dbReference>
<name>A0ABT3ST23_9GAMM</name>
<accession>A0ABT3ST23</accession>
<reference evidence="2" key="1">
    <citation type="submission" date="2019-02" db="EMBL/GenBank/DDBJ databases">
        <authorList>
            <person name="Li S.-H."/>
        </authorList>
    </citation>
    <scope>NUCLEOTIDE SEQUENCE</scope>
    <source>
        <strain evidence="2">IMCC8485</strain>
    </source>
</reference>
<protein>
    <submittedName>
        <fullName evidence="2">FHA domain-containing protein</fullName>
    </submittedName>
</protein>
<proteinExistence type="predicted"/>
<feature type="domain" description="FHA" evidence="1">
    <location>
        <begin position="36"/>
        <end position="85"/>
    </location>
</feature>
<dbReference type="SUPFAM" id="SSF49879">
    <property type="entry name" value="SMAD/FHA domain"/>
    <property type="match status" value="2"/>
</dbReference>
<organism evidence="2 3">
    <name type="scientific">Candidatus Seongchinamella marina</name>
    <dbReference type="NCBI Taxonomy" id="2518990"/>
    <lineage>
        <taxon>Bacteria</taxon>
        <taxon>Pseudomonadati</taxon>
        <taxon>Pseudomonadota</taxon>
        <taxon>Gammaproteobacteria</taxon>
        <taxon>Cellvibrionales</taxon>
        <taxon>Halieaceae</taxon>
        <taxon>Seongchinamella</taxon>
    </lineage>
</organism>
<dbReference type="EMBL" id="SHNP01000002">
    <property type="protein sequence ID" value="MCX2973138.1"/>
    <property type="molecule type" value="Genomic_DNA"/>
</dbReference>
<dbReference type="InterPro" id="IPR050923">
    <property type="entry name" value="Cell_Proc_Reg/RNA_Proc"/>
</dbReference>
<sequence>MYPPAIARLRNASMKDYFVLKNMSSSEAIPLISSSVTLGRGPECEIVVDCSEASRQHAKITRRDGRLTIEDLGSTNGTTLNGQQLRKPEIIGGGDIIYIGQVYYLVVDSGASDQGTIVGGRLAAIDENYVVDQFDPNVTGLRMSYPKPPGWSEDETPVDSKQTNSKLLGVLVDQLRQQSVGADKNAAVFMIVSQSGRNTLLPLPAGKSTWDLGRATSNDLEVSDITISSVHARVNLQSNTWHVEDLNSTNGTRINGEKIDRGVLTDGDTLRLGKVDLLFKSLSPGETF</sequence>
<comment type="caution">
    <text evidence="2">The sequence shown here is derived from an EMBL/GenBank/DDBJ whole genome shotgun (WGS) entry which is preliminary data.</text>
</comment>